<protein>
    <recommendedName>
        <fullName evidence="2">F-box domain-containing protein</fullName>
    </recommendedName>
</protein>
<dbReference type="CDD" id="cd09917">
    <property type="entry name" value="F-box_SF"/>
    <property type="match status" value="1"/>
</dbReference>
<sequence>MKSEKPAGRKRKAKAEGEQETPKKKQKLDKKGRSIKVAEPVERAKPRESPLRPARERLNDDLWMRVFEFAPPSFLKKARLVSRSWKAAIDQFDSIFVNCRKENFGFDMPEPPTGMTERQYGDLLGGKGCQEPGCINRQATRTYWSWSKRWCAECWERAIEREDRILKTHQNHFGRSTVVKMLESIPVAIHDSFVKPHDYTEEVEIRARGPPRLYKCYLDQDVKRIIAEYEALTPPAYQPDPTHTAAQAAAAQAAHKSLMDGLDDKRSEFFAAKKAANDLHMASVKKIEGAIRKKRAEERAPKDKARKARVALFSRRASEECPHIPMEFVKKCRPFKAACRIYRDGGTERGWRTLKPKIVRDWDTSDENPINCPADCLPNPLGGAMDDSNNVLDPVGGFDDGASPKVDKSTTQQLSRTASSIPGNALDHYPTLNFAGRSSSAMSDPARLSYNNAYCNRSFGYSNAQPNASLTQMARPTLPLPGQLPVGSGYGPPCTRSLPQPLGPFRPHPLQYHQPGFGMNNPYMSMANGQLPSLRTQIPIGSLLSTPATNQRSNPFE</sequence>
<keyword evidence="4" id="KW-1185">Reference proteome</keyword>
<name>A0A9P8C3V9_9HELO</name>
<dbReference type="Proteomes" id="UP000824998">
    <property type="component" value="Unassembled WGS sequence"/>
</dbReference>
<gene>
    <name evidence="3" type="ORF">BJ875DRAFT_505967</name>
</gene>
<dbReference type="InterPro" id="IPR036047">
    <property type="entry name" value="F-box-like_dom_sf"/>
</dbReference>
<dbReference type="AlphaFoldDB" id="A0A9P8C3V9"/>
<evidence type="ECO:0000313" key="3">
    <source>
        <dbReference type="EMBL" id="KAG9232512.1"/>
    </source>
</evidence>
<feature type="compositionally biased region" description="Basic and acidic residues" evidence="1">
    <location>
        <begin position="39"/>
        <end position="53"/>
    </location>
</feature>
<dbReference type="SMART" id="SM00256">
    <property type="entry name" value="FBOX"/>
    <property type="match status" value="1"/>
</dbReference>
<organism evidence="3 4">
    <name type="scientific">Amylocarpus encephaloides</name>
    <dbReference type="NCBI Taxonomy" id="45428"/>
    <lineage>
        <taxon>Eukaryota</taxon>
        <taxon>Fungi</taxon>
        <taxon>Dikarya</taxon>
        <taxon>Ascomycota</taxon>
        <taxon>Pezizomycotina</taxon>
        <taxon>Leotiomycetes</taxon>
        <taxon>Helotiales</taxon>
        <taxon>Helotiales incertae sedis</taxon>
        <taxon>Amylocarpus</taxon>
    </lineage>
</organism>
<dbReference type="OrthoDB" id="2322499at2759"/>
<feature type="region of interest" description="Disordered" evidence="1">
    <location>
        <begin position="1"/>
        <end position="53"/>
    </location>
</feature>
<comment type="caution">
    <text evidence="3">The sequence shown here is derived from an EMBL/GenBank/DDBJ whole genome shotgun (WGS) entry which is preliminary data.</text>
</comment>
<accession>A0A9P8C3V9</accession>
<proteinExistence type="predicted"/>
<dbReference type="EMBL" id="MU251545">
    <property type="protein sequence ID" value="KAG9232512.1"/>
    <property type="molecule type" value="Genomic_DNA"/>
</dbReference>
<feature type="domain" description="F-box" evidence="2">
    <location>
        <begin position="58"/>
        <end position="99"/>
    </location>
</feature>
<reference evidence="3" key="1">
    <citation type="journal article" date="2021" name="IMA Fungus">
        <title>Genomic characterization of three marine fungi, including Emericellopsis atlantica sp. nov. with signatures of a generalist lifestyle and marine biomass degradation.</title>
        <authorList>
            <person name="Hagestad O.C."/>
            <person name="Hou L."/>
            <person name="Andersen J.H."/>
            <person name="Hansen E.H."/>
            <person name="Altermark B."/>
            <person name="Li C."/>
            <person name="Kuhnert E."/>
            <person name="Cox R.J."/>
            <person name="Crous P.W."/>
            <person name="Spatafora J.W."/>
            <person name="Lail K."/>
            <person name="Amirebrahimi M."/>
            <person name="Lipzen A."/>
            <person name="Pangilinan J."/>
            <person name="Andreopoulos W."/>
            <person name="Hayes R.D."/>
            <person name="Ng V."/>
            <person name="Grigoriev I.V."/>
            <person name="Jackson S.A."/>
            <person name="Sutton T.D.S."/>
            <person name="Dobson A.D.W."/>
            <person name="Rama T."/>
        </authorList>
    </citation>
    <scope>NUCLEOTIDE SEQUENCE</scope>
    <source>
        <strain evidence="3">TRa018bII</strain>
    </source>
</reference>
<feature type="compositionally biased region" description="Basic and acidic residues" evidence="1">
    <location>
        <begin position="14"/>
        <end position="23"/>
    </location>
</feature>
<evidence type="ECO:0000259" key="2">
    <source>
        <dbReference type="SMART" id="SM00256"/>
    </source>
</evidence>
<dbReference type="Pfam" id="PF00646">
    <property type="entry name" value="F-box"/>
    <property type="match status" value="1"/>
</dbReference>
<dbReference type="InterPro" id="IPR001810">
    <property type="entry name" value="F-box_dom"/>
</dbReference>
<evidence type="ECO:0000313" key="4">
    <source>
        <dbReference type="Proteomes" id="UP000824998"/>
    </source>
</evidence>
<evidence type="ECO:0000256" key="1">
    <source>
        <dbReference type="SAM" id="MobiDB-lite"/>
    </source>
</evidence>
<feature type="compositionally biased region" description="Basic residues" evidence="1">
    <location>
        <begin position="24"/>
        <end position="34"/>
    </location>
</feature>
<dbReference type="SUPFAM" id="SSF81383">
    <property type="entry name" value="F-box domain"/>
    <property type="match status" value="1"/>
</dbReference>